<reference evidence="1 2" key="1">
    <citation type="submission" date="2020-08" db="EMBL/GenBank/DDBJ databases">
        <title>Sequencing the genomes of 1000 actinobacteria strains.</title>
        <authorList>
            <person name="Klenk H.-P."/>
        </authorList>
    </citation>
    <scope>NUCLEOTIDE SEQUENCE [LARGE SCALE GENOMIC DNA]</scope>
    <source>
        <strain evidence="1 2">DSM 45784</strain>
    </source>
</reference>
<dbReference type="EMBL" id="JACHND010000001">
    <property type="protein sequence ID" value="MBB4700687.1"/>
    <property type="molecule type" value="Genomic_DNA"/>
</dbReference>
<gene>
    <name evidence="1" type="ORF">BJ982_002231</name>
</gene>
<evidence type="ECO:0000313" key="1">
    <source>
        <dbReference type="EMBL" id="MBB4700687.1"/>
    </source>
</evidence>
<accession>A0A7W7G8U8</accession>
<dbReference type="AlphaFoldDB" id="A0A7W7G8U8"/>
<name>A0A7W7G8U8_9ACTN</name>
<dbReference type="Proteomes" id="UP000542210">
    <property type="component" value="Unassembled WGS sequence"/>
</dbReference>
<organism evidence="1 2">
    <name type="scientific">Sphaerisporangium siamense</name>
    <dbReference type="NCBI Taxonomy" id="795645"/>
    <lineage>
        <taxon>Bacteria</taxon>
        <taxon>Bacillati</taxon>
        <taxon>Actinomycetota</taxon>
        <taxon>Actinomycetes</taxon>
        <taxon>Streptosporangiales</taxon>
        <taxon>Streptosporangiaceae</taxon>
        <taxon>Sphaerisporangium</taxon>
    </lineage>
</organism>
<proteinExistence type="predicted"/>
<keyword evidence="2" id="KW-1185">Reference proteome</keyword>
<evidence type="ECO:0000313" key="2">
    <source>
        <dbReference type="Proteomes" id="UP000542210"/>
    </source>
</evidence>
<comment type="caution">
    <text evidence="1">The sequence shown here is derived from an EMBL/GenBank/DDBJ whole genome shotgun (WGS) entry which is preliminary data.</text>
</comment>
<protein>
    <submittedName>
        <fullName evidence="1">Uncharacterized protein</fullName>
    </submittedName>
</protein>
<dbReference type="RefSeq" id="WP_184879156.1">
    <property type="nucleotide sequence ID" value="NZ_BOOV01000050.1"/>
</dbReference>
<sequence>MAGKRKQVAAQHTTPAKGAKPFVRSAVVLPGEDTSDKRLSWRFCHVDRDGPWGFDKVDAVTMHDVLDKLAHFETMTVNEIFNHGEEPGKHYDVANLPNPTSRDRLAELHLTDMTKISRLRLGGTLRLYGFLQENCFHIIWWDPDHEIWPSHKRNT</sequence>